<feature type="domain" description="Heterokaryon incompatibility" evidence="2">
    <location>
        <begin position="109"/>
        <end position="226"/>
    </location>
</feature>
<evidence type="ECO:0000259" key="3">
    <source>
        <dbReference type="Pfam" id="PF26640"/>
    </source>
</evidence>
<dbReference type="InterPro" id="IPR010730">
    <property type="entry name" value="HET"/>
</dbReference>
<evidence type="ECO:0000256" key="1">
    <source>
        <dbReference type="SAM" id="MobiDB-lite"/>
    </source>
</evidence>
<dbReference type="Proteomes" id="UP000256964">
    <property type="component" value="Unassembled WGS sequence"/>
</dbReference>
<feature type="region of interest" description="Disordered" evidence="1">
    <location>
        <begin position="50"/>
        <end position="79"/>
    </location>
</feature>
<evidence type="ECO:0000313" key="5">
    <source>
        <dbReference type="Proteomes" id="UP000256964"/>
    </source>
</evidence>
<evidence type="ECO:0000259" key="2">
    <source>
        <dbReference type="Pfam" id="PF06985"/>
    </source>
</evidence>
<organism evidence="4 5">
    <name type="scientific">Lentinus brumalis</name>
    <dbReference type="NCBI Taxonomy" id="2498619"/>
    <lineage>
        <taxon>Eukaryota</taxon>
        <taxon>Fungi</taxon>
        <taxon>Dikarya</taxon>
        <taxon>Basidiomycota</taxon>
        <taxon>Agaricomycotina</taxon>
        <taxon>Agaricomycetes</taxon>
        <taxon>Polyporales</taxon>
        <taxon>Polyporaceae</taxon>
        <taxon>Lentinus</taxon>
    </lineage>
</organism>
<protein>
    <submittedName>
        <fullName evidence="4">HET-domain-containing protein</fullName>
    </submittedName>
</protein>
<dbReference type="OrthoDB" id="405906at2759"/>
<accession>A0A371D1H2</accession>
<sequence>MGDGWAAASSPPSQVRIRASTGALSFVSGLDERSQTCRIHPFPPFSERRTHPVVLTPRPTRPGFVPNCLPSRRPDSTASSMHISIPTRLLDTRTGQFAVFRTSSGPPRYATLSHVWNAGGEQSYTDIRNMQVSGQHPLRDDQDLLDGLHIHDATSTSCLGHPQMSKKIRRACAVALAHGYSYIWIDSCCIDKTSSAELSEAINSMYAWYQNAAVSYAFLADVPSDQNPRADNSAFRQSRWFTRGWTLQELLAPRVVFFLSRDWQVIGTKTSLGHTIEHITTIPFSVLTFQSPLRDVSVARRLSWASNRRTTRVEDEAYSLIGIFDINMPTLYGEGQRAFIRLQEEILRRIPDQTLFTWGSRAEHTLQCIPDIRHTSWMMQGV</sequence>
<proteinExistence type="predicted"/>
<name>A0A371D1H2_9APHY</name>
<dbReference type="Pfam" id="PF06985">
    <property type="entry name" value="HET"/>
    <property type="match status" value="1"/>
</dbReference>
<evidence type="ECO:0000313" key="4">
    <source>
        <dbReference type="EMBL" id="RDX46398.1"/>
    </source>
</evidence>
<reference evidence="4 5" key="1">
    <citation type="journal article" date="2018" name="Biotechnol. Biofuels">
        <title>Integrative visual omics of the white-rot fungus Polyporus brumalis exposes the biotechnological potential of its oxidative enzymes for delignifying raw plant biomass.</title>
        <authorList>
            <person name="Miyauchi S."/>
            <person name="Rancon A."/>
            <person name="Drula E."/>
            <person name="Hage H."/>
            <person name="Chaduli D."/>
            <person name="Favel A."/>
            <person name="Grisel S."/>
            <person name="Henrissat B."/>
            <person name="Herpoel-Gimbert I."/>
            <person name="Ruiz-Duenas F.J."/>
            <person name="Chevret D."/>
            <person name="Hainaut M."/>
            <person name="Lin J."/>
            <person name="Wang M."/>
            <person name="Pangilinan J."/>
            <person name="Lipzen A."/>
            <person name="Lesage-Meessen L."/>
            <person name="Navarro D."/>
            <person name="Riley R."/>
            <person name="Grigoriev I.V."/>
            <person name="Zhou S."/>
            <person name="Raouche S."/>
            <person name="Rosso M.N."/>
        </authorList>
    </citation>
    <scope>NUCLEOTIDE SEQUENCE [LARGE SCALE GENOMIC DNA]</scope>
    <source>
        <strain evidence="4 5">BRFM 1820</strain>
    </source>
</reference>
<dbReference type="AlphaFoldDB" id="A0A371D1H2"/>
<dbReference type="PANTHER" id="PTHR10622:SF10">
    <property type="entry name" value="HET DOMAIN-CONTAINING PROTEIN"/>
    <property type="match status" value="1"/>
</dbReference>
<gene>
    <name evidence="4" type="ORF">OH76DRAFT_889531</name>
</gene>
<dbReference type="EMBL" id="KZ857428">
    <property type="protein sequence ID" value="RDX46398.1"/>
    <property type="molecule type" value="Genomic_DNA"/>
</dbReference>
<dbReference type="Pfam" id="PF26640">
    <property type="entry name" value="DUF8212"/>
    <property type="match status" value="1"/>
</dbReference>
<feature type="domain" description="DUF8212" evidence="3">
    <location>
        <begin position="337"/>
        <end position="364"/>
    </location>
</feature>
<keyword evidence="5" id="KW-1185">Reference proteome</keyword>
<dbReference type="InterPro" id="IPR058525">
    <property type="entry name" value="DUF8212"/>
</dbReference>
<dbReference type="PANTHER" id="PTHR10622">
    <property type="entry name" value="HET DOMAIN-CONTAINING PROTEIN"/>
    <property type="match status" value="1"/>
</dbReference>
<dbReference type="STRING" id="139420.A0A371D1H2"/>